<dbReference type="AlphaFoldDB" id="A0A916ZE81"/>
<gene>
    <name evidence="1" type="ORF">GCM10011390_07690</name>
</gene>
<reference evidence="1" key="1">
    <citation type="journal article" date="2014" name="Int. J. Syst. Evol. Microbiol.">
        <title>Complete genome sequence of Corynebacterium casei LMG S-19264T (=DSM 44701T), isolated from a smear-ripened cheese.</title>
        <authorList>
            <consortium name="US DOE Joint Genome Institute (JGI-PGF)"/>
            <person name="Walter F."/>
            <person name="Albersmeier A."/>
            <person name="Kalinowski J."/>
            <person name="Ruckert C."/>
        </authorList>
    </citation>
    <scope>NUCLEOTIDE SEQUENCE</scope>
    <source>
        <strain evidence="1">CGMCC 1.15367</strain>
    </source>
</reference>
<name>A0A916ZE81_9HYPH</name>
<accession>A0A916ZE81</accession>
<evidence type="ECO:0000313" key="1">
    <source>
        <dbReference type="EMBL" id="GGD91396.1"/>
    </source>
</evidence>
<dbReference type="PROSITE" id="PS51318">
    <property type="entry name" value="TAT"/>
    <property type="match status" value="1"/>
</dbReference>
<comment type="caution">
    <text evidence="1">The sequence shown here is derived from an EMBL/GenBank/DDBJ whole genome shotgun (WGS) entry which is preliminary data.</text>
</comment>
<reference evidence="1" key="2">
    <citation type="submission" date="2020-09" db="EMBL/GenBank/DDBJ databases">
        <authorList>
            <person name="Sun Q."/>
            <person name="Zhou Y."/>
        </authorList>
    </citation>
    <scope>NUCLEOTIDE SEQUENCE</scope>
    <source>
        <strain evidence="1">CGMCC 1.15367</strain>
    </source>
</reference>
<keyword evidence="2" id="KW-1185">Reference proteome</keyword>
<dbReference type="Proteomes" id="UP000644699">
    <property type="component" value="Unassembled WGS sequence"/>
</dbReference>
<sequence>MGRFELTRRSLILGAGGLVLAGPAAMAAPRRALRVTLIDAPTEIALAGSPSPVLVLSEALSLPLADAHRVLAPRALAALPDRQLAALLAGPAVRITALPARPGEARPSLGDTELFRRLGALLARGGLPDHLMLDRASFDGAFSEAGLAALCAGFGPSAPEIAVVWRRDGAIRGG</sequence>
<dbReference type="RefSeq" id="WP_188906868.1">
    <property type="nucleotide sequence ID" value="NZ_BMIQ01000001.1"/>
</dbReference>
<evidence type="ECO:0000313" key="2">
    <source>
        <dbReference type="Proteomes" id="UP000644699"/>
    </source>
</evidence>
<proteinExistence type="predicted"/>
<protein>
    <submittedName>
        <fullName evidence="1">Uncharacterized protein</fullName>
    </submittedName>
</protein>
<dbReference type="InterPro" id="IPR006311">
    <property type="entry name" value="TAT_signal"/>
</dbReference>
<organism evidence="1 2">
    <name type="scientific">Aureimonas endophytica</name>
    <dbReference type="NCBI Taxonomy" id="2027858"/>
    <lineage>
        <taxon>Bacteria</taxon>
        <taxon>Pseudomonadati</taxon>
        <taxon>Pseudomonadota</taxon>
        <taxon>Alphaproteobacteria</taxon>
        <taxon>Hyphomicrobiales</taxon>
        <taxon>Aurantimonadaceae</taxon>
        <taxon>Aureimonas</taxon>
    </lineage>
</organism>
<dbReference type="EMBL" id="BMIQ01000001">
    <property type="protein sequence ID" value="GGD91396.1"/>
    <property type="molecule type" value="Genomic_DNA"/>
</dbReference>